<dbReference type="EMBL" id="WSRQ01000009">
    <property type="protein sequence ID" value="MVX63622.1"/>
    <property type="molecule type" value="Genomic_DNA"/>
</dbReference>
<name>A0A964W225_9CLOT</name>
<dbReference type="RefSeq" id="WP_160358718.1">
    <property type="nucleotide sequence ID" value="NZ_WSRQ01000009.1"/>
</dbReference>
<dbReference type="Proteomes" id="UP000656077">
    <property type="component" value="Unassembled WGS sequence"/>
</dbReference>
<reference evidence="1" key="1">
    <citation type="submission" date="2019-12" db="EMBL/GenBank/DDBJ databases">
        <title>Microbes associate with the intestines of laboratory mice.</title>
        <authorList>
            <person name="Navarre W."/>
            <person name="Wong E."/>
        </authorList>
    </citation>
    <scope>NUCLEOTIDE SEQUENCE</scope>
    <source>
        <strain evidence="1">NM79_F5</strain>
    </source>
</reference>
<proteinExistence type="predicted"/>
<accession>A0A964W225</accession>
<protein>
    <submittedName>
        <fullName evidence="1">Uncharacterized protein</fullName>
    </submittedName>
</protein>
<evidence type="ECO:0000313" key="1">
    <source>
        <dbReference type="EMBL" id="MVX63622.1"/>
    </source>
</evidence>
<comment type="caution">
    <text evidence="1">The sequence shown here is derived from an EMBL/GenBank/DDBJ whole genome shotgun (WGS) entry which is preliminary data.</text>
</comment>
<sequence>MIRKLEGLTANDLIEILSNYPRDAKVCTQMLGENFLVKQVEERIYYDFEKGKKVQEHKGILIK</sequence>
<gene>
    <name evidence="1" type="ORF">GKZ28_07930</name>
</gene>
<organism evidence="1 2">
    <name type="scientific">Clostridium chromiireducens</name>
    <dbReference type="NCBI Taxonomy" id="225345"/>
    <lineage>
        <taxon>Bacteria</taxon>
        <taxon>Bacillati</taxon>
        <taxon>Bacillota</taxon>
        <taxon>Clostridia</taxon>
        <taxon>Eubacteriales</taxon>
        <taxon>Clostridiaceae</taxon>
        <taxon>Clostridium</taxon>
    </lineage>
</organism>
<evidence type="ECO:0000313" key="2">
    <source>
        <dbReference type="Proteomes" id="UP000656077"/>
    </source>
</evidence>
<dbReference type="AlphaFoldDB" id="A0A964W225"/>